<evidence type="ECO:0000313" key="3">
    <source>
        <dbReference type="Proteomes" id="UP000479710"/>
    </source>
</evidence>
<feature type="region of interest" description="Disordered" evidence="1">
    <location>
        <begin position="53"/>
        <end position="77"/>
    </location>
</feature>
<proteinExistence type="predicted"/>
<sequence length="77" mass="8134">MERGRGLRCQKKRFIFGKRGVLHGTGNTVAEAVLTGQSGDVAAAREGVLLDPEADAAGVEEGTRLPVASKESRNKRG</sequence>
<dbReference type="EMBL" id="SPHZ02000011">
    <property type="protein sequence ID" value="KAF0890537.1"/>
    <property type="molecule type" value="Genomic_DNA"/>
</dbReference>
<accession>A0A6G1BS24</accession>
<dbReference type="AlphaFoldDB" id="A0A6G1BS24"/>
<comment type="caution">
    <text evidence="2">The sequence shown here is derived from an EMBL/GenBank/DDBJ whole genome shotgun (WGS) entry which is preliminary data.</text>
</comment>
<keyword evidence="3" id="KW-1185">Reference proteome</keyword>
<gene>
    <name evidence="2" type="ORF">E2562_003752</name>
</gene>
<protein>
    <submittedName>
        <fullName evidence="2">Uncharacterized protein</fullName>
    </submittedName>
</protein>
<dbReference type="Proteomes" id="UP000479710">
    <property type="component" value="Unassembled WGS sequence"/>
</dbReference>
<organism evidence="2 3">
    <name type="scientific">Oryza meyeriana var. granulata</name>
    <dbReference type="NCBI Taxonomy" id="110450"/>
    <lineage>
        <taxon>Eukaryota</taxon>
        <taxon>Viridiplantae</taxon>
        <taxon>Streptophyta</taxon>
        <taxon>Embryophyta</taxon>
        <taxon>Tracheophyta</taxon>
        <taxon>Spermatophyta</taxon>
        <taxon>Magnoliopsida</taxon>
        <taxon>Liliopsida</taxon>
        <taxon>Poales</taxon>
        <taxon>Poaceae</taxon>
        <taxon>BOP clade</taxon>
        <taxon>Oryzoideae</taxon>
        <taxon>Oryzeae</taxon>
        <taxon>Oryzinae</taxon>
        <taxon>Oryza</taxon>
        <taxon>Oryza meyeriana</taxon>
    </lineage>
</organism>
<reference evidence="2 3" key="1">
    <citation type="submission" date="2019-11" db="EMBL/GenBank/DDBJ databases">
        <title>Whole genome sequence of Oryza granulata.</title>
        <authorList>
            <person name="Li W."/>
        </authorList>
    </citation>
    <scope>NUCLEOTIDE SEQUENCE [LARGE SCALE GENOMIC DNA]</scope>
    <source>
        <strain evidence="3">cv. Menghai</strain>
        <tissue evidence="2">Leaf</tissue>
    </source>
</reference>
<evidence type="ECO:0000256" key="1">
    <source>
        <dbReference type="SAM" id="MobiDB-lite"/>
    </source>
</evidence>
<evidence type="ECO:0000313" key="2">
    <source>
        <dbReference type="EMBL" id="KAF0890537.1"/>
    </source>
</evidence>
<name>A0A6G1BS24_9ORYZ</name>